<keyword evidence="4" id="KW-1185">Reference proteome</keyword>
<dbReference type="GO" id="GO:0004672">
    <property type="term" value="F:protein kinase activity"/>
    <property type="evidence" value="ECO:0007669"/>
    <property type="project" value="InterPro"/>
</dbReference>
<reference evidence="3" key="2">
    <citation type="submission" date="2020-05" db="EMBL/GenBank/DDBJ databases">
        <authorList>
            <person name="Kim H.-S."/>
            <person name="Proctor R.H."/>
            <person name="Brown D.W."/>
        </authorList>
    </citation>
    <scope>NUCLEOTIDE SEQUENCE</scope>
    <source>
        <strain evidence="3">NRRL 45417</strain>
    </source>
</reference>
<protein>
    <recommendedName>
        <fullName evidence="2">Protein kinase domain-containing protein</fullName>
    </recommendedName>
</protein>
<dbReference type="Proteomes" id="UP000604273">
    <property type="component" value="Unassembled WGS sequence"/>
</dbReference>
<dbReference type="InterPro" id="IPR038305">
    <property type="entry name" value="HeLo_sf"/>
</dbReference>
<reference evidence="3" key="1">
    <citation type="journal article" date="2020" name="BMC Genomics">
        <title>Correction to: Identification and distribution of gene clusters required for synthesis of sphingolipid metabolism inhibitors in diverse species of the filamentous fungus Fusarium.</title>
        <authorList>
            <person name="Kim H.S."/>
            <person name="Lohmar J.M."/>
            <person name="Busman M."/>
            <person name="Brown D.W."/>
            <person name="Naumann T.A."/>
            <person name="Divon H.H."/>
            <person name="Lysoe E."/>
            <person name="Uhlig S."/>
            <person name="Proctor R.H."/>
        </authorList>
    </citation>
    <scope>NUCLEOTIDE SEQUENCE</scope>
    <source>
        <strain evidence="3">NRRL 45417</strain>
    </source>
</reference>
<dbReference type="PANTHER" id="PTHR37542:SF3">
    <property type="entry name" value="PRION-INHIBITION AND PROPAGATION HELO DOMAIN-CONTAINING PROTEIN"/>
    <property type="match status" value="1"/>
</dbReference>
<gene>
    <name evidence="3" type="ORF">FGADI_5824</name>
</gene>
<proteinExistence type="predicted"/>
<dbReference type="Gene3D" id="1.10.510.10">
    <property type="entry name" value="Transferase(Phosphotransferase) domain 1"/>
    <property type="match status" value="1"/>
</dbReference>
<comment type="caution">
    <text evidence="3">The sequence shown here is derived from an EMBL/GenBank/DDBJ whole genome shotgun (WGS) entry which is preliminary data.</text>
</comment>
<evidence type="ECO:0000313" key="3">
    <source>
        <dbReference type="EMBL" id="KAF4953491.1"/>
    </source>
</evidence>
<dbReference type="Gene3D" id="1.20.120.1020">
    <property type="entry name" value="Prion-inhibition and propagation, HeLo domain"/>
    <property type="match status" value="1"/>
</dbReference>
<dbReference type="InterPro" id="IPR029498">
    <property type="entry name" value="HeLo_dom"/>
</dbReference>
<dbReference type="PROSITE" id="PS50011">
    <property type="entry name" value="PROTEIN_KINASE_DOM"/>
    <property type="match status" value="1"/>
</dbReference>
<dbReference type="OrthoDB" id="1911848at2759"/>
<organism evidence="3 4">
    <name type="scientific">Fusarium gaditjirri</name>
    <dbReference type="NCBI Taxonomy" id="282569"/>
    <lineage>
        <taxon>Eukaryota</taxon>
        <taxon>Fungi</taxon>
        <taxon>Dikarya</taxon>
        <taxon>Ascomycota</taxon>
        <taxon>Pezizomycotina</taxon>
        <taxon>Sordariomycetes</taxon>
        <taxon>Hypocreomycetidae</taxon>
        <taxon>Hypocreales</taxon>
        <taxon>Nectriaceae</taxon>
        <taxon>Fusarium</taxon>
        <taxon>Fusarium nisikadoi species complex</taxon>
    </lineage>
</organism>
<sequence>MAEAVGTVLGVLGLVGTAIDVLKLGYIALDRRDTVTILRGQFYLEGVLLRRWAECVLIGPHGEVRIISMEYCRIIHERLTAMLKPVQDASELVIKHSKDLAPLFPPGQTQAAAGQAPTRRLNRLFQVLSKAKITSSPFKWAVWDAETLKDLLGHIQTIRGQLAELLPPDMQLMSLQVLADVMPSTSIGSVTTIDTAARATTENHIIDAGALNTLRATIAIRDLSPDTIPTLEEANARVENLYIKKFSLIAPEFLPAGTERCSVLMSSQQFSSSPRPVVIEWRQFNKELYDDVVLFEADVVKLCWLLHSLRSHPDLHLPRCLGFIKESNYVSTRFGLVLDFPSTIHRDPFTCLVGQESLHAAIQNAKYRMPPIELRLHVAMSIAASVFQLLSAGWLHKALRSDNILLARGLDASSLECENSEQLHAVDFIIAGFEFSRLDKPGQVSGDGDPEDQDLYRHPNAVSKKRATPEYQERGYLKAYDIYALGVLLAELGFWRTMGALKKSQGNKKDWKDKPFSQYLQNRVDSDMAGMVGSRFAKVVLWCLDTETTGATSWGDSEFLQHFEENVLVNLAQCPLQKLPSSHSTMADGVVREGLQGK</sequence>
<dbReference type="SUPFAM" id="SSF56112">
    <property type="entry name" value="Protein kinase-like (PK-like)"/>
    <property type="match status" value="1"/>
</dbReference>
<dbReference type="InterPro" id="IPR011009">
    <property type="entry name" value="Kinase-like_dom_sf"/>
</dbReference>
<dbReference type="Pfam" id="PF14479">
    <property type="entry name" value="HeLo"/>
    <property type="match status" value="1"/>
</dbReference>
<feature type="domain" description="Protein kinase" evidence="2">
    <location>
        <begin position="179"/>
        <end position="598"/>
    </location>
</feature>
<dbReference type="GO" id="GO:0005524">
    <property type="term" value="F:ATP binding"/>
    <property type="evidence" value="ECO:0007669"/>
    <property type="project" value="InterPro"/>
</dbReference>
<dbReference type="InterPro" id="IPR000719">
    <property type="entry name" value="Prot_kinase_dom"/>
</dbReference>
<dbReference type="PANTHER" id="PTHR37542">
    <property type="entry name" value="HELO DOMAIN-CONTAINING PROTEIN-RELATED"/>
    <property type="match status" value="1"/>
</dbReference>
<dbReference type="EMBL" id="JABFAI010000135">
    <property type="protein sequence ID" value="KAF4953491.1"/>
    <property type="molecule type" value="Genomic_DNA"/>
</dbReference>
<feature type="region of interest" description="Disordered" evidence="1">
    <location>
        <begin position="441"/>
        <end position="462"/>
    </location>
</feature>
<evidence type="ECO:0000256" key="1">
    <source>
        <dbReference type="SAM" id="MobiDB-lite"/>
    </source>
</evidence>
<evidence type="ECO:0000313" key="4">
    <source>
        <dbReference type="Proteomes" id="UP000604273"/>
    </source>
</evidence>
<name>A0A8H4WXK6_9HYPO</name>
<accession>A0A8H4WXK6</accession>
<dbReference type="AlphaFoldDB" id="A0A8H4WXK6"/>
<evidence type="ECO:0000259" key="2">
    <source>
        <dbReference type="PROSITE" id="PS50011"/>
    </source>
</evidence>